<dbReference type="SUPFAM" id="SSF50715">
    <property type="entry name" value="Ribosomal protein L25-like"/>
    <property type="match status" value="1"/>
</dbReference>
<organism evidence="2 3">
    <name type="scientific">Dovyalis caffra</name>
    <dbReference type="NCBI Taxonomy" id="77055"/>
    <lineage>
        <taxon>Eukaryota</taxon>
        <taxon>Viridiplantae</taxon>
        <taxon>Streptophyta</taxon>
        <taxon>Embryophyta</taxon>
        <taxon>Tracheophyta</taxon>
        <taxon>Spermatophyta</taxon>
        <taxon>Magnoliopsida</taxon>
        <taxon>eudicotyledons</taxon>
        <taxon>Gunneridae</taxon>
        <taxon>Pentapetalae</taxon>
        <taxon>rosids</taxon>
        <taxon>fabids</taxon>
        <taxon>Malpighiales</taxon>
        <taxon>Salicaceae</taxon>
        <taxon>Flacourtieae</taxon>
        <taxon>Dovyalis</taxon>
    </lineage>
</organism>
<evidence type="ECO:0000256" key="1">
    <source>
        <dbReference type="SAM" id="MobiDB-lite"/>
    </source>
</evidence>
<dbReference type="AlphaFoldDB" id="A0AAV1RLN3"/>
<gene>
    <name evidence="2" type="ORF">DCAF_LOCUS12659</name>
</gene>
<sequence>MAKRWRGLRTAIQSPQSALSPPQAFHSQSSRFLAIQATPREAAGSRVSARDREQGKILNLVFALADDGTEMKVDVPVVLEGEENCPGLKKSKHALLHVEMDEKTGKILNLVFAWADDGTEMQVDVPVVLKGEENCPGLKKGYMAINLQAFQVRYASPFVVGMILRPRPRIRIRAYLLK</sequence>
<dbReference type="GO" id="GO:0003735">
    <property type="term" value="F:structural constituent of ribosome"/>
    <property type="evidence" value="ECO:0007669"/>
    <property type="project" value="InterPro"/>
</dbReference>
<dbReference type="InterPro" id="IPR011035">
    <property type="entry name" value="Ribosomal_bL25/Gln-tRNA_synth"/>
</dbReference>
<dbReference type="GO" id="GO:0008097">
    <property type="term" value="F:5S rRNA binding"/>
    <property type="evidence" value="ECO:0007669"/>
    <property type="project" value="TreeGrafter"/>
</dbReference>
<feature type="compositionally biased region" description="Polar residues" evidence="1">
    <location>
        <begin position="11"/>
        <end position="23"/>
    </location>
</feature>
<evidence type="ECO:0000313" key="3">
    <source>
        <dbReference type="Proteomes" id="UP001314170"/>
    </source>
</evidence>
<feature type="region of interest" description="Disordered" evidence="1">
    <location>
        <begin position="1"/>
        <end position="23"/>
    </location>
</feature>
<protein>
    <submittedName>
        <fullName evidence="2">Uncharacterized protein</fullName>
    </submittedName>
</protein>
<dbReference type="GO" id="GO:0022625">
    <property type="term" value="C:cytosolic large ribosomal subunit"/>
    <property type="evidence" value="ECO:0007669"/>
    <property type="project" value="TreeGrafter"/>
</dbReference>
<dbReference type="PANTHER" id="PTHR33284">
    <property type="entry name" value="RIBOSOMAL PROTEIN L25/GLN-TRNA SYNTHETASE, ANTI-CODON-BINDING DOMAIN-CONTAINING PROTEIN"/>
    <property type="match status" value="1"/>
</dbReference>
<evidence type="ECO:0000313" key="2">
    <source>
        <dbReference type="EMBL" id="CAK7337621.1"/>
    </source>
</evidence>
<dbReference type="EMBL" id="CAWUPB010001108">
    <property type="protein sequence ID" value="CAK7337621.1"/>
    <property type="molecule type" value="Genomic_DNA"/>
</dbReference>
<accession>A0AAV1RLN3</accession>
<dbReference type="GO" id="GO:0006412">
    <property type="term" value="P:translation"/>
    <property type="evidence" value="ECO:0007669"/>
    <property type="project" value="InterPro"/>
</dbReference>
<comment type="caution">
    <text evidence="2">The sequence shown here is derived from an EMBL/GenBank/DDBJ whole genome shotgun (WGS) entry which is preliminary data.</text>
</comment>
<dbReference type="PANTHER" id="PTHR33284:SF2">
    <property type="entry name" value="RIBOSOMAL PROTEIN L25_GLN-TRNA SYNTHETASE, ANTI-CODON-BINDING DOMAIN-CONTAINING PROTEIN"/>
    <property type="match status" value="1"/>
</dbReference>
<dbReference type="InterPro" id="IPR020930">
    <property type="entry name" value="Ribosomal_uL5_bac-type"/>
</dbReference>
<keyword evidence="3" id="KW-1185">Reference proteome</keyword>
<reference evidence="2 3" key="1">
    <citation type="submission" date="2024-01" db="EMBL/GenBank/DDBJ databases">
        <authorList>
            <person name="Waweru B."/>
        </authorList>
    </citation>
    <scope>NUCLEOTIDE SEQUENCE [LARGE SCALE GENOMIC DNA]</scope>
</reference>
<name>A0AAV1RLN3_9ROSI</name>
<dbReference type="Proteomes" id="UP001314170">
    <property type="component" value="Unassembled WGS sequence"/>
</dbReference>
<proteinExistence type="predicted"/>